<feature type="non-terminal residue" evidence="2">
    <location>
        <position position="1"/>
    </location>
</feature>
<dbReference type="AlphaFoldDB" id="A0A8B6H6A5"/>
<sequence length="115" mass="13117">VIINPTKSIPKATDIISLEQLPVKQTKTGEIKSNLKETELRQKELRLKKWEEELKQQSATNSQNSSENAKLQAYIMKLEAKIKELENSNRILRIKVARNVDSTSTYATNLPIPDI</sequence>
<accession>A0A8B6H6A5</accession>
<protein>
    <submittedName>
        <fullName evidence="2">Uncharacterized protein</fullName>
    </submittedName>
</protein>
<keyword evidence="1" id="KW-0175">Coiled coil</keyword>
<name>A0A8B6H6A5_MYTGA</name>
<keyword evidence="3" id="KW-1185">Reference proteome</keyword>
<organism evidence="2 3">
    <name type="scientific">Mytilus galloprovincialis</name>
    <name type="common">Mediterranean mussel</name>
    <dbReference type="NCBI Taxonomy" id="29158"/>
    <lineage>
        <taxon>Eukaryota</taxon>
        <taxon>Metazoa</taxon>
        <taxon>Spiralia</taxon>
        <taxon>Lophotrochozoa</taxon>
        <taxon>Mollusca</taxon>
        <taxon>Bivalvia</taxon>
        <taxon>Autobranchia</taxon>
        <taxon>Pteriomorphia</taxon>
        <taxon>Mytilida</taxon>
        <taxon>Mytiloidea</taxon>
        <taxon>Mytilidae</taxon>
        <taxon>Mytilinae</taxon>
        <taxon>Mytilus</taxon>
    </lineage>
</organism>
<dbReference type="EMBL" id="UYJE01009519">
    <property type="protein sequence ID" value="VDI74113.1"/>
    <property type="molecule type" value="Genomic_DNA"/>
</dbReference>
<comment type="caution">
    <text evidence="2">The sequence shown here is derived from an EMBL/GenBank/DDBJ whole genome shotgun (WGS) entry which is preliminary data.</text>
</comment>
<reference evidence="2" key="1">
    <citation type="submission" date="2018-11" db="EMBL/GenBank/DDBJ databases">
        <authorList>
            <person name="Alioto T."/>
            <person name="Alioto T."/>
        </authorList>
    </citation>
    <scope>NUCLEOTIDE SEQUENCE</scope>
</reference>
<dbReference type="Proteomes" id="UP000596742">
    <property type="component" value="Unassembled WGS sequence"/>
</dbReference>
<evidence type="ECO:0000256" key="1">
    <source>
        <dbReference type="SAM" id="Coils"/>
    </source>
</evidence>
<feature type="coiled-coil region" evidence="1">
    <location>
        <begin position="33"/>
        <end position="95"/>
    </location>
</feature>
<proteinExistence type="predicted"/>
<gene>
    <name evidence="2" type="ORF">MGAL_10B029218</name>
</gene>
<evidence type="ECO:0000313" key="2">
    <source>
        <dbReference type="EMBL" id="VDI74113.1"/>
    </source>
</evidence>
<evidence type="ECO:0000313" key="3">
    <source>
        <dbReference type="Proteomes" id="UP000596742"/>
    </source>
</evidence>